<name>A0AAU9P3N7_9ASTR</name>
<accession>A0AAU9P3N7</accession>
<dbReference type="AlphaFoldDB" id="A0AAU9P3N7"/>
<protein>
    <submittedName>
        <fullName evidence="2">Uncharacterized protein</fullName>
    </submittedName>
</protein>
<evidence type="ECO:0000313" key="2">
    <source>
        <dbReference type="EMBL" id="CAH1444739.1"/>
    </source>
</evidence>
<proteinExistence type="predicted"/>
<reference evidence="2 3" key="1">
    <citation type="submission" date="2022-01" db="EMBL/GenBank/DDBJ databases">
        <authorList>
            <person name="Xiong W."/>
            <person name="Schranz E."/>
        </authorList>
    </citation>
    <scope>NUCLEOTIDE SEQUENCE [LARGE SCALE GENOMIC DNA]</scope>
</reference>
<comment type="caution">
    <text evidence="2">The sequence shown here is derived from an EMBL/GenBank/DDBJ whole genome shotgun (WGS) entry which is preliminary data.</text>
</comment>
<sequence length="92" mass="10344">MDPKIAPLSPSSPFPMIYTQNPRYTVLRGIKVGVELRRNKVEFVLFEAAEATYLSTNETPIEPIEAVVKESGGCESQEQEDRSFERCPTLPI</sequence>
<feature type="region of interest" description="Disordered" evidence="1">
    <location>
        <begin position="71"/>
        <end position="92"/>
    </location>
</feature>
<dbReference type="EMBL" id="CAKMRJ010005523">
    <property type="protein sequence ID" value="CAH1444739.1"/>
    <property type="molecule type" value="Genomic_DNA"/>
</dbReference>
<evidence type="ECO:0000256" key="1">
    <source>
        <dbReference type="SAM" id="MobiDB-lite"/>
    </source>
</evidence>
<dbReference type="Proteomes" id="UP001157418">
    <property type="component" value="Unassembled WGS sequence"/>
</dbReference>
<keyword evidence="3" id="KW-1185">Reference proteome</keyword>
<gene>
    <name evidence="2" type="ORF">LVIROSA_LOCUS30550</name>
</gene>
<evidence type="ECO:0000313" key="3">
    <source>
        <dbReference type="Proteomes" id="UP001157418"/>
    </source>
</evidence>
<organism evidence="2 3">
    <name type="scientific">Lactuca virosa</name>
    <dbReference type="NCBI Taxonomy" id="75947"/>
    <lineage>
        <taxon>Eukaryota</taxon>
        <taxon>Viridiplantae</taxon>
        <taxon>Streptophyta</taxon>
        <taxon>Embryophyta</taxon>
        <taxon>Tracheophyta</taxon>
        <taxon>Spermatophyta</taxon>
        <taxon>Magnoliopsida</taxon>
        <taxon>eudicotyledons</taxon>
        <taxon>Gunneridae</taxon>
        <taxon>Pentapetalae</taxon>
        <taxon>asterids</taxon>
        <taxon>campanulids</taxon>
        <taxon>Asterales</taxon>
        <taxon>Asteraceae</taxon>
        <taxon>Cichorioideae</taxon>
        <taxon>Cichorieae</taxon>
        <taxon>Lactucinae</taxon>
        <taxon>Lactuca</taxon>
    </lineage>
</organism>